<name>A0A9W6VCT8_9PSEU</name>
<gene>
    <name evidence="2" type="ORF">Aglo03_61300</name>
</gene>
<sequence length="106" mass="12164">MSGQEKEPCADVLSEVWLFLDSECDLDRRQALQTHLDECVPCLEQYGLSEHLKVLLGRKCGGDQVSHEFRERVRASIRRTVIQHRGAQVEITSTRVELDQVEQRGD</sequence>
<dbReference type="AlphaFoldDB" id="A0A9W6VCT8"/>
<dbReference type="Proteomes" id="UP001165042">
    <property type="component" value="Unassembled WGS sequence"/>
</dbReference>
<organism evidence="2 3">
    <name type="scientific">Actinokineospora globicatena</name>
    <dbReference type="NCBI Taxonomy" id="103729"/>
    <lineage>
        <taxon>Bacteria</taxon>
        <taxon>Bacillati</taxon>
        <taxon>Actinomycetota</taxon>
        <taxon>Actinomycetes</taxon>
        <taxon>Pseudonocardiales</taxon>
        <taxon>Pseudonocardiaceae</taxon>
        <taxon>Actinokineospora</taxon>
    </lineage>
</organism>
<comment type="caution">
    <text evidence="2">The sequence shown here is derived from an EMBL/GenBank/DDBJ whole genome shotgun (WGS) entry which is preliminary data.</text>
</comment>
<proteinExistence type="predicted"/>
<dbReference type="Pfam" id="PF13490">
    <property type="entry name" value="zf-HC2"/>
    <property type="match status" value="1"/>
</dbReference>
<evidence type="ECO:0000313" key="3">
    <source>
        <dbReference type="Proteomes" id="UP001165042"/>
    </source>
</evidence>
<feature type="domain" description="Putative zinc-finger" evidence="1">
    <location>
        <begin position="9"/>
        <end position="42"/>
    </location>
</feature>
<dbReference type="RefSeq" id="WP_285613146.1">
    <property type="nucleotide sequence ID" value="NZ_BSSD01000013.1"/>
</dbReference>
<dbReference type="InterPro" id="IPR024020">
    <property type="entry name" value="Anit_sigma_mycothiol_RsrA"/>
</dbReference>
<dbReference type="EMBL" id="BSSD01000013">
    <property type="protein sequence ID" value="GLW95314.1"/>
    <property type="molecule type" value="Genomic_DNA"/>
</dbReference>
<accession>A0A9W6VCT8</accession>
<dbReference type="NCBIfam" id="TIGR03988">
    <property type="entry name" value="antisig_RsrA"/>
    <property type="match status" value="1"/>
</dbReference>
<dbReference type="InterPro" id="IPR027383">
    <property type="entry name" value="Znf_put"/>
</dbReference>
<evidence type="ECO:0000313" key="2">
    <source>
        <dbReference type="EMBL" id="GLW95314.1"/>
    </source>
</evidence>
<keyword evidence="3" id="KW-1185">Reference proteome</keyword>
<protein>
    <submittedName>
        <fullName evidence="2">Mycothiol system anti-sigma-R factor</fullName>
    </submittedName>
</protein>
<evidence type="ECO:0000259" key="1">
    <source>
        <dbReference type="Pfam" id="PF13490"/>
    </source>
</evidence>
<reference evidence="2" key="1">
    <citation type="submission" date="2023-02" db="EMBL/GenBank/DDBJ databases">
        <title>Actinokineospora globicatena NBRC 15670.</title>
        <authorList>
            <person name="Ichikawa N."/>
            <person name="Sato H."/>
            <person name="Tonouchi N."/>
        </authorList>
    </citation>
    <scope>NUCLEOTIDE SEQUENCE</scope>
    <source>
        <strain evidence="2">NBRC 15670</strain>
    </source>
</reference>